<gene>
    <name evidence="4" type="ORF">BP5553_04333</name>
</gene>
<dbReference type="EMBL" id="NPIC01000002">
    <property type="protein sequence ID" value="RDL39993.1"/>
    <property type="molecule type" value="Genomic_DNA"/>
</dbReference>
<dbReference type="InterPro" id="IPR021714">
    <property type="entry name" value="URB1_N"/>
</dbReference>
<dbReference type="InterPro" id="IPR059018">
    <property type="entry name" value="HEAT_URB1"/>
</dbReference>
<feature type="domain" description="URB1 N-terminal" evidence="1">
    <location>
        <begin position="106"/>
        <end position="455"/>
    </location>
</feature>
<sequence length="1145" mass="128807">MAKRSAEDIGIEDGDQAYLKRQKITNPVKSVNVNAATEINSGKQLRQLVAFDQDHIRAKHGIQSFKNFLDGFANPDKDIGRATAILKDYLDSHKPEDENDKTAAYLPDLMQTWSYAAQSNDESLLSAVPAVLALLLKTLSNVLEFSEHGLRLCRTMLQRSQLELISRGLTANKNREFLISPVLRLLKELSTFDGGALAKQVFRARDHTLKGLGRNLNLRFTGDGIEDVRRPSVRTNALRFILPIFKFLPVEAKRELLNQRDIASNLTRGIEDDPAPMVREILTTLKTYVLQDEALPRDAKTKVVNAASLGRIALLYGYEHPDGGAEVPQTPVNLVAHEFLVSACTSHDFGVLNHQTGFYPRGIDPDDLAEVGANEAVLDLGLDSIEWMENFTDQVPIRNTILSDFIQTLRPWSSTKQRELLISVFRAAPELVAEYFFNKKSFSFDPKLTATWIGYSAFLFSSLQLPLPEFFGHSQRYARLPPPHSIVLESILPQPLSQKVLRGCLLQPEPLIKFFAVRLLCIAFSKFKDTLRMYHNAADGSSQLWTQAATLLTEAFCKRCPSIKDVIHGFRNMTDDDLLQREAITKLLVLYYEVVPSIALEAKFDVSGVLSQTLHSVDKTTLKPQDRALRAMELENLFQFAHFSPGMRWFATTPELPLSPFMAMLKLSAEAPEDVPLLKLRSVLASVIEENQILQTQTKISALDSFILRLRSLGGTPNAPSVYTFLDDCISRCAAKPIKYIYALEEIQAKDQSKDQQRPFSLLTLAITEQWPFMIKSADDQVIQEIAQFVAGYLATCIKIKENKAAIKSVIERLATETPVESPARKTIERSRKLVDSISVPEAKRIPRETSIKESKNNVPSDTEKAALMATMLEDSKPHGENHNSLIKWTTKEVDEVVEGGHAASLIMLMSSEYLSVRKEALTNISKFATKLNESSFEEKEQIWLLLSEVVETAKKIIDEQPLPTVISAFAAHAIPVLNDPLHILYPKINKFLSQGPTWELEKIPLMYKILDEAPSLDDAYYPEMSWLLTYMLAGLRTAADMAIYRKRRVFEKLFSIWNSAYLAPGLRDKILRILFRATTIEGGSTTLITRFSTMTWLQAQVALGSGMSLKVLMERILETSDQQRVKKWARTRGVNAIKADTLNF</sequence>
<evidence type="ECO:0000259" key="2">
    <source>
        <dbReference type="Pfam" id="PF16201"/>
    </source>
</evidence>
<dbReference type="OrthoDB" id="72892at2759"/>
<evidence type="ECO:0008006" key="6">
    <source>
        <dbReference type="Google" id="ProtNLM"/>
    </source>
</evidence>
<accession>A0A370TWU1</accession>
<comment type="caution">
    <text evidence="4">The sequence shown here is derived from an EMBL/GenBank/DDBJ whole genome shotgun (WGS) entry which is preliminary data.</text>
</comment>
<dbReference type="InterPro" id="IPR032436">
    <property type="entry name" value="URB1_C"/>
</dbReference>
<keyword evidence="5" id="KW-1185">Reference proteome</keyword>
<evidence type="ECO:0000259" key="1">
    <source>
        <dbReference type="Pfam" id="PF11707"/>
    </source>
</evidence>
<dbReference type="GO" id="GO:0000463">
    <property type="term" value="P:maturation of LSU-rRNA from tricistronic rRNA transcript (SSU-rRNA, 5.8S rRNA, LSU-rRNA)"/>
    <property type="evidence" value="ECO:0007669"/>
    <property type="project" value="TreeGrafter"/>
</dbReference>
<dbReference type="Proteomes" id="UP000254866">
    <property type="component" value="Unassembled WGS sequence"/>
</dbReference>
<dbReference type="SUPFAM" id="SSF48371">
    <property type="entry name" value="ARM repeat"/>
    <property type="match status" value="1"/>
</dbReference>
<dbReference type="GO" id="GO:0000466">
    <property type="term" value="P:maturation of 5.8S rRNA from tricistronic rRNA transcript (SSU-rRNA, 5.8S rRNA, LSU-rRNA)"/>
    <property type="evidence" value="ECO:0007669"/>
    <property type="project" value="TreeGrafter"/>
</dbReference>
<feature type="domain" description="URB1 C-terminal" evidence="2">
    <location>
        <begin position="904"/>
        <end position="1097"/>
    </location>
</feature>
<dbReference type="RefSeq" id="XP_031872649.1">
    <property type="nucleotide sequence ID" value="XM_032012956.1"/>
</dbReference>
<protein>
    <recommendedName>
        <fullName evidence="6">Ribosome biogenesis protein Urb1</fullName>
    </recommendedName>
</protein>
<dbReference type="Pfam" id="PF11707">
    <property type="entry name" value="Npa1"/>
    <property type="match status" value="1"/>
</dbReference>
<dbReference type="PANTHER" id="PTHR13500">
    <property type="entry name" value="NUCLEOLAR PRERIBOSOMAL-ASSOCIATED PROTEIN 1"/>
    <property type="match status" value="1"/>
</dbReference>
<dbReference type="InterPro" id="IPR016024">
    <property type="entry name" value="ARM-type_fold"/>
</dbReference>
<evidence type="ECO:0000259" key="3">
    <source>
        <dbReference type="Pfam" id="PF26140"/>
    </source>
</evidence>
<dbReference type="InterPro" id="IPR039844">
    <property type="entry name" value="URB1"/>
</dbReference>
<reference evidence="4 5" key="1">
    <citation type="journal article" date="2018" name="IMA Fungus">
        <title>IMA Genome-F 9: Draft genome sequence of Annulohypoxylon stygium, Aspergillus mulundensis, Berkeleyomyces basicola (syn. Thielaviopsis basicola), Ceratocystis smalleyi, two Cercospora beticola strains, Coleophoma cylindrospora, Fusarium fracticaudum, Phialophora cf. hyalina, and Morchella septimelata.</title>
        <authorList>
            <person name="Wingfield B.D."/>
            <person name="Bills G.F."/>
            <person name="Dong Y."/>
            <person name="Huang W."/>
            <person name="Nel W.J."/>
            <person name="Swalarsk-Parry B.S."/>
            <person name="Vaghefi N."/>
            <person name="Wilken P.M."/>
            <person name="An Z."/>
            <person name="de Beer Z.W."/>
            <person name="De Vos L."/>
            <person name="Chen L."/>
            <person name="Duong T.A."/>
            <person name="Gao Y."/>
            <person name="Hammerbacher A."/>
            <person name="Kikkert J.R."/>
            <person name="Li Y."/>
            <person name="Li H."/>
            <person name="Li K."/>
            <person name="Li Q."/>
            <person name="Liu X."/>
            <person name="Ma X."/>
            <person name="Naidoo K."/>
            <person name="Pethybridge S.J."/>
            <person name="Sun J."/>
            <person name="Steenkamp E.T."/>
            <person name="van der Nest M.A."/>
            <person name="van Wyk S."/>
            <person name="Wingfield M.J."/>
            <person name="Xiong C."/>
            <person name="Yue Q."/>
            <person name="Zhang X."/>
        </authorList>
    </citation>
    <scope>NUCLEOTIDE SEQUENCE [LARGE SCALE GENOMIC DNA]</scope>
    <source>
        <strain evidence="4 5">BP 5553</strain>
    </source>
</reference>
<evidence type="ECO:0000313" key="5">
    <source>
        <dbReference type="Proteomes" id="UP000254866"/>
    </source>
</evidence>
<name>A0A370TWU1_9HELO</name>
<dbReference type="Pfam" id="PF26140">
    <property type="entry name" value="HEAT_URB1"/>
    <property type="match status" value="1"/>
</dbReference>
<dbReference type="STRING" id="2656787.A0A370TWU1"/>
<dbReference type="Pfam" id="PF16201">
    <property type="entry name" value="NopRA1"/>
    <property type="match status" value="1"/>
</dbReference>
<proteinExistence type="predicted"/>
<dbReference type="GeneID" id="43597182"/>
<dbReference type="PANTHER" id="PTHR13500:SF0">
    <property type="entry name" value="NUCLEOLAR PRE-RIBOSOMAL-ASSOCIATED PROTEIN 1"/>
    <property type="match status" value="1"/>
</dbReference>
<evidence type="ECO:0000313" key="4">
    <source>
        <dbReference type="EMBL" id="RDL39993.1"/>
    </source>
</evidence>
<organism evidence="4 5">
    <name type="scientific">Venustampulla echinocandica</name>
    <dbReference type="NCBI Taxonomy" id="2656787"/>
    <lineage>
        <taxon>Eukaryota</taxon>
        <taxon>Fungi</taxon>
        <taxon>Dikarya</taxon>
        <taxon>Ascomycota</taxon>
        <taxon>Pezizomycotina</taxon>
        <taxon>Leotiomycetes</taxon>
        <taxon>Helotiales</taxon>
        <taxon>Pleuroascaceae</taxon>
        <taxon>Venustampulla</taxon>
    </lineage>
</organism>
<feature type="domain" description="URB1 central HEAT repeat" evidence="3">
    <location>
        <begin position="644"/>
        <end position="841"/>
    </location>
</feature>
<dbReference type="GO" id="GO:0005730">
    <property type="term" value="C:nucleolus"/>
    <property type="evidence" value="ECO:0007669"/>
    <property type="project" value="TreeGrafter"/>
</dbReference>
<dbReference type="AlphaFoldDB" id="A0A370TWU1"/>